<dbReference type="EMBL" id="RBED01000115">
    <property type="protein sequence ID" value="RNL51945.1"/>
    <property type="molecule type" value="Genomic_DNA"/>
</dbReference>
<accession>A0A3N0BSB1</accession>
<keyword evidence="4" id="KW-1185">Reference proteome</keyword>
<organism evidence="3 4">
    <name type="scientific">Arthrobacter oryzae</name>
    <dbReference type="NCBI Taxonomy" id="409290"/>
    <lineage>
        <taxon>Bacteria</taxon>
        <taxon>Bacillati</taxon>
        <taxon>Actinomycetota</taxon>
        <taxon>Actinomycetes</taxon>
        <taxon>Micrococcales</taxon>
        <taxon>Micrococcaceae</taxon>
        <taxon>Arthrobacter</taxon>
    </lineage>
</organism>
<dbReference type="AlphaFoldDB" id="A0A3N0BSB1"/>
<gene>
    <name evidence="3" type="ORF">D7003_14480</name>
</gene>
<evidence type="ECO:0008006" key="5">
    <source>
        <dbReference type="Google" id="ProtNLM"/>
    </source>
</evidence>
<feature type="signal peptide" evidence="2">
    <location>
        <begin position="1"/>
        <end position="26"/>
    </location>
</feature>
<dbReference type="Proteomes" id="UP000273807">
    <property type="component" value="Unassembled WGS sequence"/>
</dbReference>
<evidence type="ECO:0000313" key="4">
    <source>
        <dbReference type="Proteomes" id="UP000273807"/>
    </source>
</evidence>
<dbReference type="PROSITE" id="PS51257">
    <property type="entry name" value="PROKAR_LIPOPROTEIN"/>
    <property type="match status" value="1"/>
</dbReference>
<comment type="caution">
    <text evidence="3">The sequence shown here is derived from an EMBL/GenBank/DDBJ whole genome shotgun (WGS) entry which is preliminary data.</text>
</comment>
<sequence length="212" mass="21449">MEHRNFWLGSLAVASLLLSGCAAAGAAEPGSVASTASESASASETHAAGHSGEHHDAGSAAPATSEGEGPSEAALMVCGTETQDKISTSLGLSTAPHSVSGWADKLFTCTYHLAEGSFVLSVKESADPASARQYFDSLQSKAGDAAPIKGLANLGFPAYETTGGSVVFLKDNMTLSVDASDLPGAVGPNSVTPTAFAYQISTTILACWTEHP</sequence>
<feature type="region of interest" description="Disordered" evidence="1">
    <location>
        <begin position="35"/>
        <end position="71"/>
    </location>
</feature>
<proteinExistence type="predicted"/>
<reference evidence="3 4" key="1">
    <citation type="submission" date="2018-10" db="EMBL/GenBank/DDBJ databases">
        <title>Genome sequencing of Arthrobacter oryzae TNB02.</title>
        <authorList>
            <person name="Cho Y.-J."/>
            <person name="Cho A."/>
            <person name="Kim O.-S."/>
        </authorList>
    </citation>
    <scope>NUCLEOTIDE SEQUENCE [LARGE SCALE GENOMIC DNA]</scope>
    <source>
        <strain evidence="3 4">TNB02</strain>
    </source>
</reference>
<feature type="chain" id="PRO_5017955538" description="DUF3558 domain-containing protein" evidence="2">
    <location>
        <begin position="27"/>
        <end position="212"/>
    </location>
</feature>
<keyword evidence="2" id="KW-0732">Signal</keyword>
<evidence type="ECO:0000313" key="3">
    <source>
        <dbReference type="EMBL" id="RNL51945.1"/>
    </source>
</evidence>
<protein>
    <recommendedName>
        <fullName evidence="5">DUF3558 domain-containing protein</fullName>
    </recommendedName>
</protein>
<name>A0A3N0BSB1_9MICC</name>
<evidence type="ECO:0000256" key="1">
    <source>
        <dbReference type="SAM" id="MobiDB-lite"/>
    </source>
</evidence>
<dbReference type="RefSeq" id="WP_123256129.1">
    <property type="nucleotide sequence ID" value="NZ_RBED01000115.1"/>
</dbReference>
<evidence type="ECO:0000256" key="2">
    <source>
        <dbReference type="SAM" id="SignalP"/>
    </source>
</evidence>
<dbReference type="OrthoDB" id="3699565at2"/>
<feature type="compositionally biased region" description="Low complexity" evidence="1">
    <location>
        <begin position="35"/>
        <end position="50"/>
    </location>
</feature>